<name>A0A0G4HYZ6_9ALVE</name>
<evidence type="ECO:0000256" key="1">
    <source>
        <dbReference type="ARBA" id="ARBA00009005"/>
    </source>
</evidence>
<evidence type="ECO:0000313" key="4">
    <source>
        <dbReference type="EMBL" id="CEM49787.1"/>
    </source>
</evidence>
<dbReference type="AlphaFoldDB" id="A0A0G4HYZ6"/>
<dbReference type="Pfam" id="PF00656">
    <property type="entry name" value="Peptidase_C14"/>
    <property type="match status" value="1"/>
</dbReference>
<accession>A0A0G4HYZ6</accession>
<reference evidence="4" key="1">
    <citation type="submission" date="2014-11" db="EMBL/GenBank/DDBJ databases">
        <authorList>
            <person name="Otto D Thomas"/>
            <person name="Naeem Raeece"/>
        </authorList>
    </citation>
    <scope>NUCLEOTIDE SEQUENCE</scope>
</reference>
<dbReference type="PANTHER" id="PTHR48104:SF30">
    <property type="entry name" value="METACASPASE-1"/>
    <property type="match status" value="1"/>
</dbReference>
<dbReference type="GO" id="GO:0005737">
    <property type="term" value="C:cytoplasm"/>
    <property type="evidence" value="ECO:0007669"/>
    <property type="project" value="TreeGrafter"/>
</dbReference>
<organism evidence="4">
    <name type="scientific">Chromera velia CCMP2878</name>
    <dbReference type="NCBI Taxonomy" id="1169474"/>
    <lineage>
        <taxon>Eukaryota</taxon>
        <taxon>Sar</taxon>
        <taxon>Alveolata</taxon>
        <taxon>Colpodellida</taxon>
        <taxon>Chromeraceae</taxon>
        <taxon>Chromera</taxon>
    </lineage>
</organism>
<feature type="compositionally biased region" description="Low complexity" evidence="2">
    <location>
        <begin position="116"/>
        <end position="135"/>
    </location>
</feature>
<dbReference type="GO" id="GO:0006508">
    <property type="term" value="P:proteolysis"/>
    <property type="evidence" value="ECO:0007669"/>
    <property type="project" value="InterPro"/>
</dbReference>
<dbReference type="PANTHER" id="PTHR48104">
    <property type="entry name" value="METACASPASE-4"/>
    <property type="match status" value="1"/>
</dbReference>
<dbReference type="PhylomeDB" id="A0A0G4HYZ6"/>
<sequence length="466" mass="51526">MYYDYGAAYGTAYTQPTYAYSADPSAYYTSAQPTYTYGQQHTYATPTATAAPAPTVQTGPEVIAPNQYYTAPTQQSYYAATPTTYPQYAVQQPYTYPYAPTQYQQVPQTYYGYPQQPQQQYQAPAAPVSPQVPSAYPSPYPSPRPQAPQQPAAPVQQPGVQNVPQNLKQGGKSMVTGQRRALIVGINYPNTRMPLSGCINDAQNMFRLLTQQYGFRPTDCLMFTDEQGPRSPNPPTRSNILAGIDRLVQGAQPGDCLVFSFAGHGSQTHDPTQREVDGLAETLVCSDYNMQTGENMITDDEIFQRLIKPLPAGCKLFAIFDCCHSGTALDLPYIYTGSGWMDDPGADFAMCDAILISGCQDEQTSADSKFDGASGGAMTKSFLVTLNQGQALSYSELLDGMTRWLSRMGFSQKPNLTSMQQFDIREPFSMNTIFNNTNDHVGQPPGPRQRKFRPSHFVRRKKFFCC</sequence>
<proteinExistence type="inferred from homology"/>
<dbReference type="InterPro" id="IPR029030">
    <property type="entry name" value="Caspase-like_dom_sf"/>
</dbReference>
<evidence type="ECO:0000259" key="3">
    <source>
        <dbReference type="Pfam" id="PF00656"/>
    </source>
</evidence>
<dbReference type="InterPro" id="IPR011600">
    <property type="entry name" value="Pept_C14_caspase"/>
</dbReference>
<protein>
    <recommendedName>
        <fullName evidence="3">Peptidase C14 caspase domain-containing protein</fullName>
    </recommendedName>
</protein>
<comment type="similarity">
    <text evidence="1">Belongs to the peptidase C14B family.</text>
</comment>
<gene>
    <name evidence="4" type="ORF">Cvel_9614</name>
</gene>
<dbReference type="Gene3D" id="3.40.50.12660">
    <property type="match status" value="1"/>
</dbReference>
<dbReference type="EMBL" id="CDMZ01004452">
    <property type="protein sequence ID" value="CEM49787.1"/>
    <property type="molecule type" value="Genomic_DNA"/>
</dbReference>
<dbReference type="VEuPathDB" id="CryptoDB:Cvel_9614"/>
<feature type="domain" description="Peptidase C14 caspase" evidence="3">
    <location>
        <begin position="179"/>
        <end position="420"/>
    </location>
</feature>
<dbReference type="GO" id="GO:0004197">
    <property type="term" value="F:cysteine-type endopeptidase activity"/>
    <property type="evidence" value="ECO:0007669"/>
    <property type="project" value="InterPro"/>
</dbReference>
<dbReference type="SUPFAM" id="SSF52129">
    <property type="entry name" value="Caspase-like"/>
    <property type="match status" value="1"/>
</dbReference>
<evidence type="ECO:0000256" key="2">
    <source>
        <dbReference type="SAM" id="MobiDB-lite"/>
    </source>
</evidence>
<dbReference type="InterPro" id="IPR050452">
    <property type="entry name" value="Metacaspase"/>
</dbReference>
<feature type="compositionally biased region" description="Pro residues" evidence="2">
    <location>
        <begin position="136"/>
        <end position="148"/>
    </location>
</feature>
<feature type="compositionally biased region" description="Low complexity" evidence="2">
    <location>
        <begin position="149"/>
        <end position="159"/>
    </location>
</feature>
<feature type="region of interest" description="Disordered" evidence="2">
    <location>
        <begin position="116"/>
        <end position="159"/>
    </location>
</feature>